<proteinExistence type="predicted"/>
<keyword evidence="2" id="KW-1185">Reference proteome</keyword>
<accession>A0ACD0NS85</accession>
<evidence type="ECO:0000313" key="1">
    <source>
        <dbReference type="EMBL" id="PWN48609.1"/>
    </source>
</evidence>
<organism evidence="1 2">
    <name type="scientific">Violaceomyces palustris</name>
    <dbReference type="NCBI Taxonomy" id="1673888"/>
    <lineage>
        <taxon>Eukaryota</taxon>
        <taxon>Fungi</taxon>
        <taxon>Dikarya</taxon>
        <taxon>Basidiomycota</taxon>
        <taxon>Ustilaginomycotina</taxon>
        <taxon>Ustilaginomycetes</taxon>
        <taxon>Violaceomycetales</taxon>
        <taxon>Violaceomycetaceae</taxon>
        <taxon>Violaceomyces</taxon>
    </lineage>
</organism>
<reference evidence="1 2" key="1">
    <citation type="journal article" date="2018" name="Mol. Biol. Evol.">
        <title>Broad Genomic Sampling Reveals a Smut Pathogenic Ancestry of the Fungal Clade Ustilaginomycotina.</title>
        <authorList>
            <person name="Kijpornyongpan T."/>
            <person name="Mondo S.J."/>
            <person name="Barry K."/>
            <person name="Sandor L."/>
            <person name="Lee J."/>
            <person name="Lipzen A."/>
            <person name="Pangilinan J."/>
            <person name="LaButti K."/>
            <person name="Hainaut M."/>
            <person name="Henrissat B."/>
            <person name="Grigoriev I.V."/>
            <person name="Spatafora J.W."/>
            <person name="Aime M.C."/>
        </authorList>
    </citation>
    <scope>NUCLEOTIDE SEQUENCE [LARGE SCALE GENOMIC DNA]</scope>
    <source>
        <strain evidence="1 2">SA 807</strain>
    </source>
</reference>
<gene>
    <name evidence="1" type="ORF">IE53DRAFT_389174</name>
</gene>
<dbReference type="Proteomes" id="UP000245626">
    <property type="component" value="Unassembled WGS sequence"/>
</dbReference>
<protein>
    <submittedName>
        <fullName evidence="1">Uncharacterized protein</fullName>
    </submittedName>
</protein>
<sequence length="864" mass="92666">MPPAHRGPTGAPIDRWTAASPTAIASGFNAAMAIGPQPSIQPQSIGSNSTFKSSSADFYSDDDDDDDDEDEDDDEEPNANGAGKKPKSKAKAASGKKGSRGKDPAALQHRKEQNRAAQREFRQRKQQYIRALEARVELLSSDHDTQVDRLRFALRQLLIENNSLRVIVGSLADFIGSRSIGGCLAESGFSREELEEAISNRSEKTMTQAWQNWPGAKECEVLKQLREESNIPPEGLPESRISYPPPSKTLTALDAGPASALEVGKKFMPPETAAASTAAVATAKKRKQSASESKGSAANNDAASHVAADSPPLPPPSSGRKRKKGGELGFGGGSTQKLEQSPSTRASTNSLGMSATSPEQWSNSNQQSQSQTRPLQSDTGQQHHQRSQGEGALLAASATPTNLSQVYHDSAATMMHHTHGTHVGDVNSYGGFGGSSMNGGFDLNGLQPAESWGGGSKDQSDLSFLANLFDQQQQESVGRFNPAGAIDTTNPSLSLPMFAPSPSSHTAFGVAAGMLGGNFWMGQGGGAVGGNQSPASVGASGAAAGLMGGQIAEPTLENLAPRPATRVEPSEAAKAPPSTPITAPGFTRSGAIIAINEPPRIEDPPLRASGQVVTEAEIELGERRFNRLLKRINRARAKKGGKNFFKTEIGGGSGGGGFDRVEEKRGSSSKRDARSEKADRGGGDDDDDDDDLLDSESDPENGGSGGGGGEANAEKELEKMERFGETMMQVAYHIKNYRRNPNYRLPPLLRPTKLQKSQIHDPIIDGIPFAGLRDRLIQNPNLRGDKILCELLESSEITLDADYQMESSYSIKERFLVRHPELIDERTLEICNRARKRDGLEELSVGQLWAKNAEYKRRREERRR</sequence>
<evidence type="ECO:0000313" key="2">
    <source>
        <dbReference type="Proteomes" id="UP000245626"/>
    </source>
</evidence>
<dbReference type="EMBL" id="KZ820171">
    <property type="protein sequence ID" value="PWN48609.1"/>
    <property type="molecule type" value="Genomic_DNA"/>
</dbReference>
<name>A0ACD0NS85_9BASI</name>